<comment type="caution">
    <text evidence="3">The sequence shown here is derived from an EMBL/GenBank/DDBJ whole genome shotgun (WGS) entry which is preliminary data.</text>
</comment>
<evidence type="ECO:0000256" key="1">
    <source>
        <dbReference type="SAM" id="MobiDB-lite"/>
    </source>
</evidence>
<accession>A0A8H7S7D2</accession>
<sequence length="522" mass="60021">MMRRATEEVKEEDNLLPINSVISTPQTASPRLLTQPWPECSNVIVSPSSTPTLYHSPNFSSSYNSVDYSVITDTTEKRDKNGNDSQEELRSTLYASLPQHYVNDNNGSKVKEESGRKTSGPCMDTDLLLLCDSSSPSHIPTTAKGQQLREFNNSNTKMMPMIVGVSTSPSLPVSTQQQRKQPMFNVTQQQQTNRRQQRQQKPTLLSDISKHDHPKRKRTKEMRFTKPRPNPLADSGLTWQEYTPYPKIDQPLQLEFLSNFDTLSMNWTEEENLAHRRLVQFWRVATTSKIKICCDFCALSKDEYNNQERHGQFSASSDNNGAQVVVMSCITFKQNLWITSVDLIHLLEYIMRVTLNIEEKNRIRRNLEGFHPITVSKHEEETVDLYYHVMGFKAPFPRSIEKDFKIFDWHILPYALKKILVKYNRKFGLLETNEFVTARQMTTVYDNSVLSKTNPTSPATMRRLPHSLPFPQQQHAWESDSNNSSNSSTSTLPESCQFGPALQDGFFLKSQQEQKKHHCSIL</sequence>
<dbReference type="InterPro" id="IPR055509">
    <property type="entry name" value="DUF7082"/>
</dbReference>
<reference evidence="3 4" key="1">
    <citation type="submission" date="2020-12" db="EMBL/GenBank/DDBJ databases">
        <title>Metabolic potential, ecology and presence of endohyphal bacteria is reflected in genomic diversity of Mucoromycotina.</title>
        <authorList>
            <person name="Muszewska A."/>
            <person name="Okrasinska A."/>
            <person name="Steczkiewicz K."/>
            <person name="Drgas O."/>
            <person name="Orlowska M."/>
            <person name="Perlinska-Lenart U."/>
            <person name="Aleksandrzak-Piekarczyk T."/>
            <person name="Szatraj K."/>
            <person name="Zielenkiewicz U."/>
            <person name="Pilsyk S."/>
            <person name="Malc E."/>
            <person name="Mieczkowski P."/>
            <person name="Kruszewska J.S."/>
            <person name="Biernat P."/>
            <person name="Pawlowska J."/>
        </authorList>
    </citation>
    <scope>NUCLEOTIDE SEQUENCE [LARGE SCALE GENOMIC DNA]</scope>
    <source>
        <strain evidence="3 4">CBS 142.35</strain>
    </source>
</reference>
<name>A0A8H7S7D2_9FUNG</name>
<feature type="non-terminal residue" evidence="3">
    <location>
        <position position="1"/>
    </location>
</feature>
<evidence type="ECO:0000259" key="2">
    <source>
        <dbReference type="Pfam" id="PF23305"/>
    </source>
</evidence>
<feature type="region of interest" description="Disordered" evidence="1">
    <location>
        <begin position="472"/>
        <end position="494"/>
    </location>
</feature>
<proteinExistence type="predicted"/>
<evidence type="ECO:0000313" key="3">
    <source>
        <dbReference type="EMBL" id="KAG2224999.1"/>
    </source>
</evidence>
<feature type="region of interest" description="Disordered" evidence="1">
    <location>
        <begin position="167"/>
        <end position="237"/>
    </location>
</feature>
<dbReference type="Proteomes" id="UP000646827">
    <property type="component" value="Unassembled WGS sequence"/>
</dbReference>
<dbReference type="Pfam" id="PF23305">
    <property type="entry name" value="DUF7082"/>
    <property type="match status" value="1"/>
</dbReference>
<dbReference type="OrthoDB" id="1751210at2759"/>
<dbReference type="PANTHER" id="PTHR39463">
    <property type="entry name" value="MEDUSA"/>
    <property type="match status" value="1"/>
</dbReference>
<keyword evidence="4" id="KW-1185">Reference proteome</keyword>
<feature type="compositionally biased region" description="Low complexity" evidence="1">
    <location>
        <begin position="479"/>
        <end position="491"/>
    </location>
</feature>
<dbReference type="GO" id="GO:0005634">
    <property type="term" value="C:nucleus"/>
    <property type="evidence" value="ECO:0007669"/>
    <property type="project" value="TreeGrafter"/>
</dbReference>
<dbReference type="PANTHER" id="PTHR39463:SF1">
    <property type="entry name" value="MEDUSA"/>
    <property type="match status" value="1"/>
</dbReference>
<feature type="domain" description="DUF7082" evidence="2">
    <location>
        <begin position="252"/>
        <end position="420"/>
    </location>
</feature>
<feature type="compositionally biased region" description="Polar residues" evidence="1">
    <location>
        <begin position="167"/>
        <end position="186"/>
    </location>
</feature>
<organism evidence="3 4">
    <name type="scientific">Circinella minor</name>
    <dbReference type="NCBI Taxonomy" id="1195481"/>
    <lineage>
        <taxon>Eukaryota</taxon>
        <taxon>Fungi</taxon>
        <taxon>Fungi incertae sedis</taxon>
        <taxon>Mucoromycota</taxon>
        <taxon>Mucoromycotina</taxon>
        <taxon>Mucoromycetes</taxon>
        <taxon>Mucorales</taxon>
        <taxon>Lichtheimiaceae</taxon>
        <taxon>Circinella</taxon>
    </lineage>
</organism>
<feature type="region of interest" description="Disordered" evidence="1">
    <location>
        <begin position="100"/>
        <end position="119"/>
    </location>
</feature>
<evidence type="ECO:0000313" key="4">
    <source>
        <dbReference type="Proteomes" id="UP000646827"/>
    </source>
</evidence>
<protein>
    <recommendedName>
        <fullName evidence="2">DUF7082 domain-containing protein</fullName>
    </recommendedName>
</protein>
<dbReference type="EMBL" id="JAEPRB010000034">
    <property type="protein sequence ID" value="KAG2224999.1"/>
    <property type="molecule type" value="Genomic_DNA"/>
</dbReference>
<dbReference type="AlphaFoldDB" id="A0A8H7S7D2"/>
<gene>
    <name evidence="3" type="ORF">INT45_000120</name>
</gene>